<dbReference type="PANTHER" id="PTHR12286">
    <property type="entry name" value="SACCHAROPINE DEHYDROGENASE-LIKE OXIDOREDUCTASE"/>
    <property type="match status" value="1"/>
</dbReference>
<dbReference type="GO" id="GO:0005886">
    <property type="term" value="C:plasma membrane"/>
    <property type="evidence" value="ECO:0007669"/>
    <property type="project" value="TreeGrafter"/>
</dbReference>
<evidence type="ECO:0000259" key="3">
    <source>
        <dbReference type="Pfam" id="PF03435"/>
    </source>
</evidence>
<evidence type="ECO:0000313" key="4">
    <source>
        <dbReference type="EMBL" id="KAK0732862.1"/>
    </source>
</evidence>
<dbReference type="Gene3D" id="3.40.50.720">
    <property type="entry name" value="NAD(P)-binding Rossmann-like Domain"/>
    <property type="match status" value="1"/>
</dbReference>
<keyword evidence="2" id="KW-0812">Transmembrane</keyword>
<evidence type="ECO:0000256" key="2">
    <source>
        <dbReference type="SAM" id="Phobius"/>
    </source>
</evidence>
<dbReference type="InterPro" id="IPR005097">
    <property type="entry name" value="Sacchrp_dh_NADP-bd"/>
</dbReference>
<dbReference type="InterPro" id="IPR036291">
    <property type="entry name" value="NAD(P)-bd_dom_sf"/>
</dbReference>
<feature type="domain" description="Saccharopine dehydrogenase NADP binding" evidence="3">
    <location>
        <begin position="13"/>
        <end position="138"/>
    </location>
</feature>
<dbReference type="PANTHER" id="PTHR12286:SF5">
    <property type="entry name" value="SACCHAROPINE DEHYDROGENASE-LIKE OXIDOREDUCTASE"/>
    <property type="match status" value="1"/>
</dbReference>
<comment type="caution">
    <text evidence="4">The sequence shown here is derived from an EMBL/GenBank/DDBJ whole genome shotgun (WGS) entry which is preliminary data.</text>
</comment>
<dbReference type="EMBL" id="JAUKTV010000008">
    <property type="protein sequence ID" value="KAK0732862.1"/>
    <property type="molecule type" value="Genomic_DNA"/>
</dbReference>
<dbReference type="InterPro" id="IPR051276">
    <property type="entry name" value="Saccharopine_DH-like_oxidrdct"/>
</dbReference>
<accession>A0AA40EC54</accession>
<proteinExistence type="inferred from homology"/>
<keyword evidence="2" id="KW-0472">Membrane</keyword>
<evidence type="ECO:0000256" key="1">
    <source>
        <dbReference type="ARBA" id="ARBA00038048"/>
    </source>
</evidence>
<dbReference type="GO" id="GO:0005739">
    <property type="term" value="C:mitochondrion"/>
    <property type="evidence" value="ECO:0007669"/>
    <property type="project" value="TreeGrafter"/>
</dbReference>
<dbReference type="AlphaFoldDB" id="A0AA40EC54"/>
<dbReference type="Proteomes" id="UP001172159">
    <property type="component" value="Unassembled WGS sequence"/>
</dbReference>
<name>A0AA40EC54_9PEZI</name>
<reference evidence="4" key="1">
    <citation type="submission" date="2023-06" db="EMBL/GenBank/DDBJ databases">
        <title>Genome-scale phylogeny and comparative genomics of the fungal order Sordariales.</title>
        <authorList>
            <consortium name="Lawrence Berkeley National Laboratory"/>
            <person name="Hensen N."/>
            <person name="Bonometti L."/>
            <person name="Westerberg I."/>
            <person name="Brannstrom I.O."/>
            <person name="Guillou S."/>
            <person name="Cros-Aarteil S."/>
            <person name="Calhoun S."/>
            <person name="Haridas S."/>
            <person name="Kuo A."/>
            <person name="Mondo S."/>
            <person name="Pangilinan J."/>
            <person name="Riley R."/>
            <person name="Labutti K."/>
            <person name="Andreopoulos B."/>
            <person name="Lipzen A."/>
            <person name="Chen C."/>
            <person name="Yanf M."/>
            <person name="Daum C."/>
            <person name="Ng V."/>
            <person name="Clum A."/>
            <person name="Steindorff A."/>
            <person name="Ohm R."/>
            <person name="Martin F."/>
            <person name="Silar P."/>
            <person name="Natvig D."/>
            <person name="Lalanne C."/>
            <person name="Gautier V."/>
            <person name="Ament-Velasquez S.L."/>
            <person name="Kruys A."/>
            <person name="Hutchinson M.I."/>
            <person name="Powell A.J."/>
            <person name="Barry K."/>
            <person name="Miller A.N."/>
            <person name="Grigoriev I.V."/>
            <person name="Debuchy R."/>
            <person name="Gladieux P."/>
            <person name="Thoren M.H."/>
            <person name="Johannesson H."/>
        </authorList>
    </citation>
    <scope>NUCLEOTIDE SEQUENCE</scope>
    <source>
        <strain evidence="4">CBS 540.89</strain>
    </source>
</reference>
<dbReference type="GO" id="GO:0009247">
    <property type="term" value="P:glycolipid biosynthetic process"/>
    <property type="evidence" value="ECO:0007669"/>
    <property type="project" value="TreeGrafter"/>
</dbReference>
<keyword evidence="5" id="KW-1185">Reference proteome</keyword>
<evidence type="ECO:0000313" key="5">
    <source>
        <dbReference type="Proteomes" id="UP001172159"/>
    </source>
</evidence>
<feature type="transmembrane region" description="Helical" evidence="2">
    <location>
        <begin position="290"/>
        <end position="312"/>
    </location>
</feature>
<protein>
    <submittedName>
        <fullName evidence="4">Saccharopine dehydrogenase-domain-containing protein</fullName>
    </submittedName>
</protein>
<dbReference type="GO" id="GO:0005811">
    <property type="term" value="C:lipid droplet"/>
    <property type="evidence" value="ECO:0007669"/>
    <property type="project" value="TreeGrafter"/>
</dbReference>
<gene>
    <name evidence="4" type="ORF">B0T21DRAFT_413015</name>
</gene>
<keyword evidence="2" id="KW-1133">Transmembrane helix</keyword>
<dbReference type="Pfam" id="PF03435">
    <property type="entry name" value="Sacchrp_dh_NADP"/>
    <property type="match status" value="1"/>
</dbReference>
<comment type="similarity">
    <text evidence="1">Belongs to the saccharopine dehydrogenase family.</text>
</comment>
<sequence>MAFKDHGRQYDLVVFGATGYTGKLTAKYITTHLPSTLKWAIAGRSQDKLELLIEELKKLNPDRSPPSIETCSLNDADLSSLTKKTFILITTVGPYSAHGEHAFKACAQNGTHYLDVTGEVPYVAAMIKKYESTAQSTGALMFPQIGIESAPPDLLTFALATTLREELNAKTADVIISIHNLKSAPSGGTLATALTISDYFPLPTLIASYKPYALSPVPNPTRTPKVGLLTRLTGLITVPHLGLLTSSIASGTDTALIHRTWGLLSTLPSRKDQSYGPRFTFREYMKPRNWLTGIAIHFGIILFGLIIVTGPLRRFLARRVTQPGEGPEEEVAKQDEIEYRGVASPDGEEYGKKKAVGRAWFRGSTYYLTGIFLAEAARTILEESDELGLGGGVYTPALLGRVFMDNLEKGGFHIETQILEE</sequence>
<dbReference type="SUPFAM" id="SSF51735">
    <property type="entry name" value="NAD(P)-binding Rossmann-fold domains"/>
    <property type="match status" value="1"/>
</dbReference>
<organism evidence="4 5">
    <name type="scientific">Apiosordaria backusii</name>
    <dbReference type="NCBI Taxonomy" id="314023"/>
    <lineage>
        <taxon>Eukaryota</taxon>
        <taxon>Fungi</taxon>
        <taxon>Dikarya</taxon>
        <taxon>Ascomycota</taxon>
        <taxon>Pezizomycotina</taxon>
        <taxon>Sordariomycetes</taxon>
        <taxon>Sordariomycetidae</taxon>
        <taxon>Sordariales</taxon>
        <taxon>Lasiosphaeriaceae</taxon>
        <taxon>Apiosordaria</taxon>
    </lineage>
</organism>